<reference evidence="2 3" key="1">
    <citation type="submission" date="2019-03" db="EMBL/GenBank/DDBJ databases">
        <title>Genomics of glacier-inhabiting Cryobacterium strains.</title>
        <authorList>
            <person name="Liu Q."/>
            <person name="Xin Y.-H."/>
        </authorList>
    </citation>
    <scope>NUCLEOTIDE SEQUENCE [LARGE SCALE GENOMIC DNA]</scope>
    <source>
        <strain evidence="2 3">TMT1-1</strain>
    </source>
</reference>
<dbReference type="InterPro" id="IPR018973">
    <property type="entry name" value="MZB"/>
</dbReference>
<organism evidence="2 3">
    <name type="scientific">Cryobacterium lyxosi</name>
    <dbReference type="NCBI Taxonomy" id="1259228"/>
    <lineage>
        <taxon>Bacteria</taxon>
        <taxon>Bacillati</taxon>
        <taxon>Actinomycetota</taxon>
        <taxon>Actinomycetes</taxon>
        <taxon>Micrococcales</taxon>
        <taxon>Microbacteriaceae</taxon>
        <taxon>Cryobacterium</taxon>
    </lineage>
</organism>
<dbReference type="RefSeq" id="WP_134572590.1">
    <property type="nucleotide sequence ID" value="NZ_SOGT01000012.1"/>
</dbReference>
<dbReference type="AlphaFoldDB" id="A0A4R8ZDZ1"/>
<dbReference type="EMBL" id="SOGT01000012">
    <property type="protein sequence ID" value="TFD25165.1"/>
    <property type="molecule type" value="Genomic_DNA"/>
</dbReference>
<evidence type="ECO:0000313" key="3">
    <source>
        <dbReference type="Proteomes" id="UP000298424"/>
    </source>
</evidence>
<sequence length="601" mass="65111">MTQDGLRTLRLSETIAPFGVGAIVDIAGDSLMATDISWWPKNSPRLSCDRLERELRGRTLKSPPSVPSYPSKKTPGLTFQRFPSWLFCQNCRSLRQLNSSEETGKAPRCVKCAGPRVPMRFIALCEKGSHVQDISWRWWAHRAATVLSQQKCADGENLFFCTSENGNEGLSGLSVECKSCGVRRNFGELSAKGALKGDGVKCSGKQPWQSKLEAVDCDATVQVVQRGATNVHMADVISAIDIPEAKPLSLVHAESIRNHGSFGALSSDPDGPISEYLRELIAKELSVPPETVQAVALSNDAITDGSLATARSGLLDGEWAAFQTPSKERFAASPNFITEATGFVRHSDAPVLHRLGDLISSVVLVRRLREVRAMTGFRRYSPDSSVIPVSFAPKGTEQWYPAIESFGEGIFFSLSEAAVSAWESALSVRERTAVLERRRLDSQIASRHSEVTPRSVMLHTLAHLVMRRLAFNSGYASAALRERVYSSVEGADRQAGILIYTASGDSEGTLGGLVRQGEPPRLARMLLAAIEDSDWCSNDPVCRESKGQGMNALNLAACHGCALAPETSCESSNLFLDRSLVVGSDGMGFFDSVLAAGRLAS</sequence>
<proteinExistence type="predicted"/>
<gene>
    <name evidence="2" type="ORF">E3T27_10370</name>
</gene>
<dbReference type="InterPro" id="IPR047721">
    <property type="entry name" value="DrmB"/>
</dbReference>
<evidence type="ECO:0000259" key="1">
    <source>
        <dbReference type="Pfam" id="PF09369"/>
    </source>
</evidence>
<comment type="caution">
    <text evidence="2">The sequence shown here is derived from an EMBL/GenBank/DDBJ whole genome shotgun (WGS) entry which is preliminary data.</text>
</comment>
<keyword evidence="3" id="KW-1185">Reference proteome</keyword>
<name>A0A4R8ZDZ1_9MICO</name>
<dbReference type="NCBIfam" id="NF038324">
    <property type="entry name" value="DrmB_fam"/>
    <property type="match status" value="1"/>
</dbReference>
<dbReference type="OrthoDB" id="9134227at2"/>
<evidence type="ECO:0000313" key="2">
    <source>
        <dbReference type="EMBL" id="TFD25165.1"/>
    </source>
</evidence>
<dbReference type="Pfam" id="PF09369">
    <property type="entry name" value="MZB"/>
    <property type="match status" value="1"/>
</dbReference>
<protein>
    <submittedName>
        <fullName evidence="2">DUF1998 domain-containing protein</fullName>
    </submittedName>
</protein>
<accession>A0A4R8ZDZ1</accession>
<feature type="domain" description="MrfA-like Zn-binding" evidence="1">
    <location>
        <begin position="461"/>
        <end position="561"/>
    </location>
</feature>
<dbReference type="Proteomes" id="UP000298424">
    <property type="component" value="Unassembled WGS sequence"/>
</dbReference>